<keyword evidence="2" id="KW-0812">Transmembrane</keyword>
<keyword evidence="2" id="KW-0472">Membrane</keyword>
<dbReference type="PANTHER" id="PTHR30441:SF4">
    <property type="entry name" value="PROTEIN ASMA"/>
    <property type="match status" value="1"/>
</dbReference>
<dbReference type="Proteomes" id="UP001320119">
    <property type="component" value="Chromosome"/>
</dbReference>
<keyword evidence="1" id="KW-0175">Coiled coil</keyword>
<evidence type="ECO:0000259" key="3">
    <source>
        <dbReference type="Pfam" id="PF05170"/>
    </source>
</evidence>
<dbReference type="AlphaFoldDB" id="A0AAN1WES4"/>
<feature type="transmembrane region" description="Helical" evidence="2">
    <location>
        <begin position="7"/>
        <end position="32"/>
    </location>
</feature>
<dbReference type="GO" id="GO:0090313">
    <property type="term" value="P:regulation of protein targeting to membrane"/>
    <property type="evidence" value="ECO:0007669"/>
    <property type="project" value="TreeGrafter"/>
</dbReference>
<dbReference type="EMBL" id="AP023086">
    <property type="protein sequence ID" value="BCD96252.1"/>
    <property type="molecule type" value="Genomic_DNA"/>
</dbReference>
<dbReference type="KEGG" id="marq:MARGE09_P0451"/>
<evidence type="ECO:0000256" key="2">
    <source>
        <dbReference type="SAM" id="Phobius"/>
    </source>
</evidence>
<dbReference type="InterPro" id="IPR052894">
    <property type="entry name" value="AsmA-related"/>
</dbReference>
<feature type="coiled-coil region" evidence="1">
    <location>
        <begin position="635"/>
        <end position="666"/>
    </location>
</feature>
<keyword evidence="5" id="KW-1185">Reference proteome</keyword>
<evidence type="ECO:0000313" key="4">
    <source>
        <dbReference type="EMBL" id="BCD96252.1"/>
    </source>
</evidence>
<dbReference type="PANTHER" id="PTHR30441">
    <property type="entry name" value="DUF748 DOMAIN-CONTAINING PROTEIN"/>
    <property type="match status" value="1"/>
</dbReference>
<evidence type="ECO:0000256" key="1">
    <source>
        <dbReference type="SAM" id="Coils"/>
    </source>
</evidence>
<dbReference type="Pfam" id="PF05170">
    <property type="entry name" value="AsmA"/>
    <property type="match status" value="1"/>
</dbReference>
<gene>
    <name evidence="4" type="ORF">MARGE09_P0451</name>
</gene>
<evidence type="ECO:0000313" key="5">
    <source>
        <dbReference type="Proteomes" id="UP001320119"/>
    </source>
</evidence>
<keyword evidence="2" id="KW-1133">Transmembrane helix</keyword>
<feature type="domain" description="AsmA" evidence="3">
    <location>
        <begin position="11"/>
        <end position="499"/>
    </location>
</feature>
<dbReference type="InterPro" id="IPR007844">
    <property type="entry name" value="AsmA"/>
</dbReference>
<name>A0AAN1WES4_9GAMM</name>
<reference evidence="4 5" key="1">
    <citation type="journal article" date="2022" name="IScience">
        <title>An ultrasensitive nanofiber-based assay for enzymatic hydrolysis and deep-sea microbial degradation of cellulose.</title>
        <authorList>
            <person name="Tsudome M."/>
            <person name="Tachioka M."/>
            <person name="Miyazaki M."/>
            <person name="Uchimura K."/>
            <person name="Tsuda M."/>
            <person name="Takaki Y."/>
            <person name="Deguchi S."/>
        </authorList>
    </citation>
    <scope>NUCLEOTIDE SEQUENCE [LARGE SCALE GENOMIC DNA]</scope>
    <source>
        <strain evidence="4 5">GE09</strain>
    </source>
</reference>
<accession>A0AAN1WES4</accession>
<organism evidence="4 5">
    <name type="scientific">Marinagarivorans cellulosilyticus</name>
    <dbReference type="NCBI Taxonomy" id="2721545"/>
    <lineage>
        <taxon>Bacteria</taxon>
        <taxon>Pseudomonadati</taxon>
        <taxon>Pseudomonadota</taxon>
        <taxon>Gammaproteobacteria</taxon>
        <taxon>Cellvibrionales</taxon>
        <taxon>Cellvibrionaceae</taxon>
        <taxon>Marinagarivorans</taxon>
    </lineage>
</organism>
<protein>
    <submittedName>
        <fullName evidence="4">AsmA protein</fullName>
    </submittedName>
</protein>
<proteinExistence type="predicted"/>
<dbReference type="GO" id="GO:0005886">
    <property type="term" value="C:plasma membrane"/>
    <property type="evidence" value="ECO:0007669"/>
    <property type="project" value="TreeGrafter"/>
</dbReference>
<sequence>MIAMRKIIIGLSIVIAVPAVIAVAAVVFVLTLDPNRLKPIIKDAAAKQGLALNLAGDLQWRFYPNVGLEIADVEVRNAETQQSLARLGSAAMSVAVKPLLQRKIEVNGIDVDGVALNYWLGGDGASNWPVFTDPSAVDTDAPEVDQQAPSLNISSLKLTELAVNYRDANGIATELSGLNIYAQGFNLQGYSFKTQVSGNLKYANYPLIALDAKGGLSLDLGDERLVVEALMASLIVDGKDTAISQANAKLNTQLDADISWAAGVDIKAMVKGDTRDIRSLLEQLGHALPPTRSAEVFKAFALETQVVMSANSVALRDTIVKLDQATLSGELMLKHFEQPEINANLSLDKIVVDAYLPPPTTTQEAAKPTVPTPPAPLPLELIRSLNVTAAVDVGELEVSGVKANAVHASVVASNGIVKLKPFGLMLAGGQVGAEMTFDARKPSAHLEGLVTTKGVMVDNLLEQLAQEPILAGALNSEVKFTSAGTTDAALANNLQADIDVGSTHIKLTTINIEKRFCEAVALLKGKAASENDWPVYSELAPLKLKARYIDGKVILESLSAEIQKLQAQSTGELDIKSGDFRFPLDVRLAEFATSLEGCVIVDEKWRQRSVPLRCKGNLADIGAKTCLPDGPRITEKLKNQAKEEIKEELDKAKDKISDKAEKETDRFLEKHVEEGDVEKLKDTVKDLFKRK</sequence>